<reference evidence="1 2" key="1">
    <citation type="journal article" date="2019" name="PLoS ONE">
        <title>Comparative genome analysis indicates high evolutionary potential of pathogenicity genes in Colletotrichum tanaceti.</title>
        <authorList>
            <person name="Lelwala R.V."/>
            <person name="Korhonen P.K."/>
            <person name="Young N.D."/>
            <person name="Scott J.B."/>
            <person name="Ades P.A."/>
            <person name="Gasser R.B."/>
            <person name="Taylor P.W.J."/>
        </authorList>
    </citation>
    <scope>NUCLEOTIDE SEQUENCE [LARGE SCALE GENOMIC DNA]</scope>
    <source>
        <strain evidence="1">BRIP57314</strain>
    </source>
</reference>
<evidence type="ECO:0000313" key="2">
    <source>
        <dbReference type="Proteomes" id="UP000310108"/>
    </source>
</evidence>
<comment type="caution">
    <text evidence="1">The sequence shown here is derived from an EMBL/GenBank/DDBJ whole genome shotgun (WGS) entry which is preliminary data.</text>
</comment>
<dbReference type="STRING" id="1306861.A0A4U6XHF1"/>
<sequence length="187" mass="20397">MARLLNFNDGANNAYDFLAPVAQQGNGVVDALRAVKTKTALSSPYLAWNDTTFFTRSASFQASEEFLQNLIADRHANITIPPLVLRIRPGETATVRVIADIKTLDDLRPCCPLYSGFIHVSDGRIDARAAGQPGLTVSYMGIGCLMRQMAVMPSDWNRTFVTAAMTKLAEGKQYNAVPISPNATFLL</sequence>
<evidence type="ECO:0000313" key="1">
    <source>
        <dbReference type="EMBL" id="TKW55340.1"/>
    </source>
</evidence>
<dbReference type="AlphaFoldDB" id="A0A4U6XHF1"/>
<organism evidence="1 2">
    <name type="scientific">Colletotrichum tanaceti</name>
    <dbReference type="NCBI Taxonomy" id="1306861"/>
    <lineage>
        <taxon>Eukaryota</taxon>
        <taxon>Fungi</taxon>
        <taxon>Dikarya</taxon>
        <taxon>Ascomycota</taxon>
        <taxon>Pezizomycotina</taxon>
        <taxon>Sordariomycetes</taxon>
        <taxon>Hypocreomycetidae</taxon>
        <taxon>Glomerellales</taxon>
        <taxon>Glomerellaceae</taxon>
        <taxon>Colletotrichum</taxon>
        <taxon>Colletotrichum destructivum species complex</taxon>
    </lineage>
</organism>
<dbReference type="Proteomes" id="UP000310108">
    <property type="component" value="Unassembled WGS sequence"/>
</dbReference>
<dbReference type="EMBL" id="PJEX01000102">
    <property type="protein sequence ID" value="TKW55340.1"/>
    <property type="molecule type" value="Genomic_DNA"/>
</dbReference>
<name>A0A4U6XHF1_9PEZI</name>
<keyword evidence="2" id="KW-1185">Reference proteome</keyword>
<accession>A0A4U6XHF1</accession>
<gene>
    <name evidence="1" type="ORF">CTA1_11868</name>
</gene>
<proteinExistence type="predicted"/>
<protein>
    <submittedName>
        <fullName evidence="1">Uncharacterized protein</fullName>
    </submittedName>
</protein>